<evidence type="ECO:0000256" key="5">
    <source>
        <dbReference type="ARBA" id="ARBA00023014"/>
    </source>
</evidence>
<proteinExistence type="predicted"/>
<dbReference type="SFLD" id="SFLDG01123">
    <property type="entry name" value="methyltransferase_(Class_B)"/>
    <property type="match status" value="1"/>
</dbReference>
<keyword evidence="9" id="KW-1185">Reference proteome</keyword>
<dbReference type="SUPFAM" id="SSF102114">
    <property type="entry name" value="Radical SAM enzymes"/>
    <property type="match status" value="1"/>
</dbReference>
<keyword evidence="4" id="KW-0408">Iron</keyword>
<dbReference type="GO" id="GO:0003824">
    <property type="term" value="F:catalytic activity"/>
    <property type="evidence" value="ECO:0007669"/>
    <property type="project" value="InterPro"/>
</dbReference>
<dbReference type="Gene3D" id="3.40.50.280">
    <property type="entry name" value="Cobalamin-binding domain"/>
    <property type="match status" value="1"/>
</dbReference>
<dbReference type="KEGG" id="stim:H1B31_10650"/>
<evidence type="ECO:0000313" key="8">
    <source>
        <dbReference type="EMBL" id="QNH54282.1"/>
    </source>
</evidence>
<dbReference type="SMART" id="SM00729">
    <property type="entry name" value="Elp3"/>
    <property type="match status" value="1"/>
</dbReference>
<name>A0A7G7VJI9_9FIRM</name>
<evidence type="ECO:0000259" key="7">
    <source>
        <dbReference type="PROSITE" id="PS51918"/>
    </source>
</evidence>
<dbReference type="SFLD" id="SFLDS00029">
    <property type="entry name" value="Radical_SAM"/>
    <property type="match status" value="1"/>
</dbReference>
<evidence type="ECO:0000313" key="9">
    <source>
        <dbReference type="Proteomes" id="UP000515480"/>
    </source>
</evidence>
<dbReference type="InterPro" id="IPR006158">
    <property type="entry name" value="Cobalamin-bd"/>
</dbReference>
<dbReference type="InterPro" id="IPR007197">
    <property type="entry name" value="rSAM"/>
</dbReference>
<dbReference type="Proteomes" id="UP000515480">
    <property type="component" value="Chromosome"/>
</dbReference>
<evidence type="ECO:0000256" key="2">
    <source>
        <dbReference type="ARBA" id="ARBA00022691"/>
    </source>
</evidence>
<dbReference type="PANTHER" id="PTHR43409">
    <property type="entry name" value="ANAEROBIC MAGNESIUM-PROTOPORPHYRIN IX MONOMETHYL ESTER CYCLASE-RELATED"/>
    <property type="match status" value="1"/>
</dbReference>
<dbReference type="SFLD" id="SFLDG01082">
    <property type="entry name" value="B12-binding_domain_containing"/>
    <property type="match status" value="1"/>
</dbReference>
<organism evidence="8 9">
    <name type="scientific">Selenomonas timonae</name>
    <dbReference type="NCBI Taxonomy" id="2754044"/>
    <lineage>
        <taxon>Bacteria</taxon>
        <taxon>Bacillati</taxon>
        <taxon>Bacillota</taxon>
        <taxon>Negativicutes</taxon>
        <taxon>Selenomonadales</taxon>
        <taxon>Selenomonadaceae</taxon>
        <taxon>Selenomonas</taxon>
    </lineage>
</organism>
<dbReference type="GO" id="GO:0031419">
    <property type="term" value="F:cobalamin binding"/>
    <property type="evidence" value="ECO:0007669"/>
    <property type="project" value="InterPro"/>
</dbReference>
<dbReference type="Pfam" id="PF04055">
    <property type="entry name" value="Radical_SAM"/>
    <property type="match status" value="1"/>
</dbReference>
<dbReference type="PROSITE" id="PS51918">
    <property type="entry name" value="RADICAL_SAM"/>
    <property type="match status" value="1"/>
</dbReference>
<keyword evidence="2" id="KW-0949">S-adenosyl-L-methionine</keyword>
<dbReference type="GO" id="GO:0046872">
    <property type="term" value="F:metal ion binding"/>
    <property type="evidence" value="ECO:0007669"/>
    <property type="project" value="UniProtKB-KW"/>
</dbReference>
<evidence type="ECO:0000256" key="1">
    <source>
        <dbReference type="ARBA" id="ARBA00001966"/>
    </source>
</evidence>
<dbReference type="InterPro" id="IPR058240">
    <property type="entry name" value="rSAM_sf"/>
</dbReference>
<dbReference type="Pfam" id="PF02310">
    <property type="entry name" value="B12-binding"/>
    <property type="match status" value="1"/>
</dbReference>
<reference evidence="8 9" key="1">
    <citation type="submission" date="2020-07" db="EMBL/GenBank/DDBJ databases">
        <title>Complete genome and description of Selenomonas timonensis sp. nov., a new bacterium isolated from a gingivitis subject.</title>
        <authorList>
            <person name="Antezack A."/>
        </authorList>
    </citation>
    <scope>NUCLEOTIDE SEQUENCE [LARGE SCALE GENOMIC DNA]</scope>
    <source>
        <strain evidence="8 9">Marseille-Q3039</strain>
    </source>
</reference>
<dbReference type="Gene3D" id="3.80.30.20">
    <property type="entry name" value="tm_1862 like domain"/>
    <property type="match status" value="1"/>
</dbReference>
<evidence type="ECO:0000256" key="3">
    <source>
        <dbReference type="ARBA" id="ARBA00022723"/>
    </source>
</evidence>
<sequence>MLVMPRFVDKVGEWYQFPLGIPYVSSCMKAAGLRVYTLNMNHEEGSVADTVQAYIKKYDIGMLLTGGLSFQYNAIKEILQAAKEYDPNIVTVAGGGIITSAPEAGMEVLAFADYGIIGEGEETTPELCKVVAKGGDPLSVNGLIIAPRVLGEELRETPNPYKRGYRRTLPRKEVRDLDSIPFPDYDGFDFGRIAGNMANLLGINEDHAITMTSSRSCPFQCTFCFHTSGSHYRKRSLDNFFGELDILVEKYGIKYIFVSDELFAYNFKRVLEFCARIKPYNIRWWAQFRVSDVTEEMLRALKDANCVTMGFGLESADDRILESMNKKIKFEQTERALKLTYDYGITIQGGFIFGDVEETLETATKTLNWWKDHPEYGITLNFITAYPGTPLYKQALQRGLIKDEVQFIRDGCPVVNLSKMSKSEMDWVAEQIMTLPQRAFLVPDRIREVTLDYEEKRIGFTGDCTSCGIENTWKNVRFFTRNVLTCKDCGKKHKLPILHEVTDCISHSVAHLLTEKGRVAFWGINDYFANMLPDLPAVQNEHAYLIDNSRIKQGGIVEGKVIHAPAILNELGIDTVVIPVVSYVTTIEKQIRAEYPHVKEVINILDLIQPIEEGEALVC</sequence>
<dbReference type="PROSITE" id="PS51332">
    <property type="entry name" value="B12_BINDING"/>
    <property type="match status" value="1"/>
</dbReference>
<comment type="cofactor">
    <cofactor evidence="1">
        <name>[4Fe-4S] cluster</name>
        <dbReference type="ChEBI" id="CHEBI:49883"/>
    </cofactor>
</comment>
<accession>A0A7G7VJI9</accession>
<feature type="domain" description="Radical SAM core" evidence="7">
    <location>
        <begin position="203"/>
        <end position="423"/>
    </location>
</feature>
<feature type="domain" description="B12-binding" evidence="6">
    <location>
        <begin position="4"/>
        <end position="138"/>
    </location>
</feature>
<protein>
    <submittedName>
        <fullName evidence="8">B12-binding domain-containing radical SAM protein</fullName>
    </submittedName>
</protein>
<evidence type="ECO:0000259" key="6">
    <source>
        <dbReference type="PROSITE" id="PS51332"/>
    </source>
</evidence>
<dbReference type="EMBL" id="CP060204">
    <property type="protein sequence ID" value="QNH54282.1"/>
    <property type="molecule type" value="Genomic_DNA"/>
</dbReference>
<dbReference type="GO" id="GO:0051539">
    <property type="term" value="F:4 iron, 4 sulfur cluster binding"/>
    <property type="evidence" value="ECO:0007669"/>
    <property type="project" value="UniProtKB-KW"/>
</dbReference>
<keyword evidence="5" id="KW-0411">Iron-sulfur</keyword>
<dbReference type="AlphaFoldDB" id="A0A7G7VJI9"/>
<dbReference type="InterPro" id="IPR006638">
    <property type="entry name" value="Elp3/MiaA/NifB-like_rSAM"/>
</dbReference>
<evidence type="ECO:0000256" key="4">
    <source>
        <dbReference type="ARBA" id="ARBA00023004"/>
    </source>
</evidence>
<dbReference type="InterPro" id="IPR034466">
    <property type="entry name" value="Methyltransferase_Class_B"/>
</dbReference>
<dbReference type="InterPro" id="IPR051198">
    <property type="entry name" value="BchE-like"/>
</dbReference>
<keyword evidence="3" id="KW-0479">Metal-binding</keyword>
<gene>
    <name evidence="8" type="ORF">H1B31_10650</name>
</gene>
<dbReference type="CDD" id="cd01335">
    <property type="entry name" value="Radical_SAM"/>
    <property type="match status" value="1"/>
</dbReference>
<dbReference type="InterPro" id="IPR023404">
    <property type="entry name" value="rSAM_horseshoe"/>
</dbReference>